<evidence type="ECO:0000313" key="2">
    <source>
        <dbReference type="EMBL" id="REC62116.1"/>
    </source>
</evidence>
<gene>
    <name evidence="2" type="ORF">DRF65_12285</name>
</gene>
<dbReference type="InterPro" id="IPR020471">
    <property type="entry name" value="AKR"/>
</dbReference>
<dbReference type="Pfam" id="PF00248">
    <property type="entry name" value="Aldo_ket_red"/>
    <property type="match status" value="1"/>
</dbReference>
<dbReference type="GO" id="GO:0005829">
    <property type="term" value="C:cytosol"/>
    <property type="evidence" value="ECO:0007669"/>
    <property type="project" value="TreeGrafter"/>
</dbReference>
<protein>
    <recommendedName>
        <fullName evidence="1">NADP-dependent oxidoreductase domain-containing protein</fullName>
    </recommendedName>
</protein>
<sequence>MQLNTNGTSIFPISLGGAGIGSCKENIFFKRPVSDKKAVETVLFALENNINLIDTSPFYGDSERKIGIALQEYGNRSSIILSTKAGTHPIYKGYSGENLRRSVENSLKVLKTDYLDILHIHDPSDVEFENMMENGGMDTLLRLKEERVIHNIGLGVRDHNLHKQFILSGYADAILPYLDYNLLSTKADDLLEVAKKNNITVLLGSALCMGLLSGINPTEITVRHYAIEKDVSIEKAMEMYLWCCKNDVNLMALNYQFILNNPAVSTIVIGASSKEEVEKSINAYKENISSSIIKSFLKKFKLS</sequence>
<evidence type="ECO:0000313" key="3">
    <source>
        <dbReference type="Proteomes" id="UP000256686"/>
    </source>
</evidence>
<dbReference type="CDD" id="cd19090">
    <property type="entry name" value="AKR_AKR15A-like"/>
    <property type="match status" value="1"/>
</dbReference>
<dbReference type="Proteomes" id="UP000256686">
    <property type="component" value="Unassembled WGS sequence"/>
</dbReference>
<dbReference type="PANTHER" id="PTHR42686:SF1">
    <property type="entry name" value="GH17980P-RELATED"/>
    <property type="match status" value="1"/>
</dbReference>
<dbReference type="EMBL" id="QNVT01000010">
    <property type="protein sequence ID" value="REC62116.1"/>
    <property type="molecule type" value="Genomic_DNA"/>
</dbReference>
<dbReference type="InterPro" id="IPR023210">
    <property type="entry name" value="NADP_OxRdtase_dom"/>
</dbReference>
<feature type="domain" description="NADP-dependent oxidoreductase" evidence="1">
    <location>
        <begin position="13"/>
        <end position="294"/>
    </location>
</feature>
<comment type="caution">
    <text evidence="2">The sequence shown here is derived from an EMBL/GenBank/DDBJ whole genome shotgun (WGS) entry which is preliminary data.</text>
</comment>
<dbReference type="AlphaFoldDB" id="A0A3D9C950"/>
<evidence type="ECO:0000259" key="1">
    <source>
        <dbReference type="Pfam" id="PF00248"/>
    </source>
</evidence>
<proteinExistence type="predicted"/>
<organism evidence="2 3">
    <name type="scientific">Chryseobacterium pennae</name>
    <dbReference type="NCBI Taxonomy" id="2258962"/>
    <lineage>
        <taxon>Bacteria</taxon>
        <taxon>Pseudomonadati</taxon>
        <taxon>Bacteroidota</taxon>
        <taxon>Flavobacteriia</taxon>
        <taxon>Flavobacteriales</taxon>
        <taxon>Weeksellaceae</taxon>
        <taxon>Chryseobacterium group</taxon>
        <taxon>Chryseobacterium</taxon>
    </lineage>
</organism>
<keyword evidence="3" id="KW-1185">Reference proteome</keyword>
<dbReference type="PANTHER" id="PTHR42686">
    <property type="entry name" value="GH17980P-RELATED"/>
    <property type="match status" value="1"/>
</dbReference>
<name>A0A3D9C950_9FLAO</name>
<accession>A0A3D9C950</accession>
<dbReference type="GO" id="GO:0016491">
    <property type="term" value="F:oxidoreductase activity"/>
    <property type="evidence" value="ECO:0007669"/>
    <property type="project" value="InterPro"/>
</dbReference>
<dbReference type="RefSeq" id="WP_115971055.1">
    <property type="nucleotide sequence ID" value="NZ_QNVT01000010.1"/>
</dbReference>
<dbReference type="Gene3D" id="3.20.20.100">
    <property type="entry name" value="NADP-dependent oxidoreductase domain"/>
    <property type="match status" value="1"/>
</dbReference>
<dbReference type="SUPFAM" id="SSF51430">
    <property type="entry name" value="NAD(P)-linked oxidoreductase"/>
    <property type="match status" value="1"/>
</dbReference>
<reference evidence="3" key="1">
    <citation type="submission" date="2018-06" db="EMBL/GenBank/DDBJ databases">
        <authorList>
            <person name="Lum Nde A."/>
            <person name="Hugo C."/>
        </authorList>
    </citation>
    <scope>NUCLEOTIDE SEQUENCE [LARGE SCALE GENOMIC DNA]</scope>
    <source>
        <strain evidence="3">1_F178</strain>
    </source>
</reference>
<dbReference type="InterPro" id="IPR036812">
    <property type="entry name" value="NAD(P)_OxRdtase_dom_sf"/>
</dbReference>